<proteinExistence type="predicted"/>
<dbReference type="Proteomes" id="UP000029227">
    <property type="component" value="Unassembled WGS sequence"/>
</dbReference>
<dbReference type="EMBL" id="BBMN01000001">
    <property type="protein sequence ID" value="GAL02075.1"/>
    <property type="molecule type" value="Genomic_DNA"/>
</dbReference>
<feature type="transmembrane region" description="Helical" evidence="1">
    <location>
        <begin position="7"/>
        <end position="24"/>
    </location>
</feature>
<keyword evidence="1" id="KW-0472">Membrane</keyword>
<evidence type="ECO:0000313" key="3">
    <source>
        <dbReference type="Proteomes" id="UP000029227"/>
    </source>
</evidence>
<keyword evidence="1" id="KW-0812">Transmembrane</keyword>
<keyword evidence="1" id="KW-1133">Transmembrane helix</keyword>
<accession>A0A090QG26</accession>
<gene>
    <name evidence="2" type="ORF">JCM19237_4968</name>
</gene>
<dbReference type="Gene3D" id="3.30.300.250">
    <property type="match status" value="1"/>
</dbReference>
<evidence type="ECO:0000313" key="2">
    <source>
        <dbReference type="EMBL" id="GAL02075.1"/>
    </source>
</evidence>
<name>A0A090QG26_9GAMM</name>
<protein>
    <submittedName>
        <fullName evidence="2">Uncharacterized protein</fullName>
    </submittedName>
</protein>
<reference evidence="2 3" key="1">
    <citation type="journal article" date="2014" name="Genome Announc.">
        <title>Draft Genome Sequences of Two Vibrionaceae Species, Vibrio ponticus C121 and Photobacterium aphoticum C119, Isolated as Coral Reef Microbiota.</title>
        <authorList>
            <person name="Al-saari N."/>
            <person name="Meirelles P.M."/>
            <person name="Mino S."/>
            <person name="Suda W."/>
            <person name="Oshima K."/>
            <person name="Hattori M."/>
            <person name="Ohkuma M."/>
            <person name="Thompson F.L."/>
            <person name="Gomez-Gil B."/>
            <person name="Sawabe T."/>
            <person name="Sawabe T."/>
        </authorList>
    </citation>
    <scope>NUCLEOTIDE SEQUENCE [LARGE SCALE GENOMIC DNA]</scope>
    <source>
        <strain evidence="2 3">JCM 19237</strain>
    </source>
</reference>
<dbReference type="AlphaFoldDB" id="A0A090QG26"/>
<dbReference type="STRING" id="754436.JCM19237_4968"/>
<organism evidence="2 3">
    <name type="scientific">Photobacterium aphoticum</name>
    <dbReference type="NCBI Taxonomy" id="754436"/>
    <lineage>
        <taxon>Bacteria</taxon>
        <taxon>Pseudomonadati</taxon>
        <taxon>Pseudomonadota</taxon>
        <taxon>Gammaproteobacteria</taxon>
        <taxon>Vibrionales</taxon>
        <taxon>Vibrionaceae</taxon>
        <taxon>Photobacterium</taxon>
    </lineage>
</organism>
<evidence type="ECO:0000256" key="1">
    <source>
        <dbReference type="SAM" id="Phobius"/>
    </source>
</evidence>
<comment type="caution">
    <text evidence="2">The sequence shown here is derived from an EMBL/GenBank/DDBJ whole genome shotgun (WGS) entry which is preliminary data.</text>
</comment>
<sequence length="140" mass="14980">MTSIQKWALAAVVIGMGVAGYLGLQGNKADPQAQLIQQLEEIAQTVNAALPITLDADTQLTAVKVDKQALVYHYAFLTAVHDGTAPKQLIDQLRPALVEAACTTPLTADLIQQGAQVRHVYTDSVGEHKVSITIGQFDCQ</sequence>